<feature type="region of interest" description="Disordered" evidence="6">
    <location>
        <begin position="349"/>
        <end position="404"/>
    </location>
</feature>
<evidence type="ECO:0000256" key="4">
    <source>
        <dbReference type="ARBA" id="ARBA00023157"/>
    </source>
</evidence>
<feature type="disulfide bond" evidence="5">
    <location>
        <begin position="926"/>
        <end position="935"/>
    </location>
</feature>
<evidence type="ECO:0000259" key="8">
    <source>
        <dbReference type="PROSITE" id="PS50026"/>
    </source>
</evidence>
<evidence type="ECO:0000256" key="1">
    <source>
        <dbReference type="ARBA" id="ARBA00022536"/>
    </source>
</evidence>
<dbReference type="PROSITE" id="PS00022">
    <property type="entry name" value="EGF_1"/>
    <property type="match status" value="1"/>
</dbReference>
<feature type="compositionally biased region" description="Acidic residues" evidence="6">
    <location>
        <begin position="360"/>
        <end position="370"/>
    </location>
</feature>
<dbReference type="SMART" id="SM00179">
    <property type="entry name" value="EGF_CA"/>
    <property type="match status" value="1"/>
</dbReference>
<dbReference type="Pfam" id="PF07645">
    <property type="entry name" value="EGF_CA"/>
    <property type="match status" value="1"/>
</dbReference>
<dbReference type="Proteomes" id="UP001151699">
    <property type="component" value="Unassembled WGS sequence"/>
</dbReference>
<gene>
    <name evidence="9" type="primary">SP63_1</name>
    <name evidence="9" type="ORF">Bhyg_15590</name>
</gene>
<dbReference type="PROSITE" id="PS00010">
    <property type="entry name" value="ASX_HYDROXYL"/>
    <property type="match status" value="1"/>
</dbReference>
<evidence type="ECO:0000256" key="6">
    <source>
        <dbReference type="SAM" id="MobiDB-lite"/>
    </source>
</evidence>
<sequence>MTSDNPISISQISPKSNTVSANIEHPNIQTSSNLELPQSIDSSKLLQQDITTDKHNADINQSESDSDHNHIRIERSASPILHDITSKSSFDQQNKQIEQLESNDVETIESGRYFHLIQPTSTVTDAIEFGDMTRSERTGKDLTMDSFLVKGGPRSITSGSPISPTSVTLTSPTAALANSPRQNPNPDIQDIITGIVKLLNGNVNVHANTQPAQASRRPYTTRINNRGPPRISEAQPIPNEYEHLPPTATMRPPPYPFDRPDTAIRPYVNGGPVPVPLPEQIVPSMQQNYRPGFISQNRPPWQRPRPRPPIIGNRRPIPPYKPIPTMPEYHPEDDYQLTTIEIDTNSSVYSNTTEPITGYEVEEQSSDDSEATGTESMMSSPATVSSTTNKEDFTQKIKQSEKKPVVPATKIPDFTPTLTTIIQSTSEVNVAQYMTSTSSPLTLDTSTNLLESSFKESNSLPQSSATPTLNSLEKSELSTQALTQAPPLISTASSTLPPKPIVTSDNYHPRPGLVLDDPEFKPGGHRQRPQIQATRPITPPGYGEIFDVTLSAIQGPSGSGSQHTIKIKPFGHTGNGDIIVSPMGDDGFVSIDGKRTYINLFGESTDAPIVSNTAILTTTTSSSIIKASHTLAPGVIGTGYAVPETELPIRPTQKPSIQHRPNYRPRPPQQPPVRIDTCIVGDDSTCDAAQNERCKTEIGVSSCHCRPGYARRKHREPCRRVVSLLMSLRVDKYYERRIVWDKLLADTNSDAYSQLSYESVRAIDSAMSMTPFSDEFMLAKVNKIYNGDASQGAAGVFVNLTLELEENGETLRPNLKSDIQKHLLGVIHRRNNNIGNSVLYVDSPPGSVSNLQDLDECSSPELNDCHPQSTCTNIWGSFRCACNSGLRDPWSDQPQRAGRECHTCPDSYCNDRGSCSYENGNQKCTCAGSYYGTQCEIDGEVLGVAVGASVTAIIIIVLTLVCLVMWSRRWHREQKNAIGSPVFGYMTGAQVKQAGLGQPPYQVTLEDRMRWAQIADVMAQTNHYAAEPVGSTRPSSAMFGYPNLHGMNTMNNMGNLGNISMAGTLPMHATLPPVPLPRYGLTLHNRSNGMRALENSSSSEEEDRADLLGRNFHVPRPKSRSNASVTNFEGPPPAVAKSMLNFVNKKSIVA</sequence>
<evidence type="ECO:0000313" key="10">
    <source>
        <dbReference type="Proteomes" id="UP001151699"/>
    </source>
</evidence>
<evidence type="ECO:0000256" key="2">
    <source>
        <dbReference type="ARBA" id="ARBA00022729"/>
    </source>
</evidence>
<dbReference type="AlphaFoldDB" id="A0A9Q0MM24"/>
<dbReference type="FunFam" id="2.10.25.10:FF:000672">
    <property type="entry name" value="Uncharacterized protein, isoform C"/>
    <property type="match status" value="1"/>
</dbReference>
<feature type="compositionally biased region" description="Polar residues" evidence="6">
    <location>
        <begin position="371"/>
        <end position="388"/>
    </location>
</feature>
<dbReference type="InterPro" id="IPR000152">
    <property type="entry name" value="EGF-type_Asp/Asn_hydroxyl_site"/>
</dbReference>
<keyword evidence="9" id="KW-0969">Cilium</keyword>
<evidence type="ECO:0000256" key="7">
    <source>
        <dbReference type="SAM" id="Phobius"/>
    </source>
</evidence>
<keyword evidence="7" id="KW-0472">Membrane</keyword>
<comment type="caution">
    <text evidence="5">Lacks conserved residue(s) required for the propagation of feature annotation.</text>
</comment>
<evidence type="ECO:0000256" key="3">
    <source>
        <dbReference type="ARBA" id="ARBA00022737"/>
    </source>
</evidence>
<proteinExistence type="predicted"/>
<dbReference type="CDD" id="cd00054">
    <property type="entry name" value="EGF_CA"/>
    <property type="match status" value="1"/>
</dbReference>
<dbReference type="InterPro" id="IPR049883">
    <property type="entry name" value="NOTCH1_EGF-like"/>
</dbReference>
<dbReference type="InterPro" id="IPR018097">
    <property type="entry name" value="EGF_Ca-bd_CS"/>
</dbReference>
<keyword evidence="7" id="KW-0812">Transmembrane</keyword>
<protein>
    <submittedName>
        <fullName evidence="9">63 kDa sperm flagellar membrane protein</fullName>
    </submittedName>
</protein>
<keyword evidence="2" id="KW-0732">Signal</keyword>
<dbReference type="PROSITE" id="PS50026">
    <property type="entry name" value="EGF_3"/>
    <property type="match status" value="2"/>
</dbReference>
<feature type="region of interest" description="Disordered" evidence="6">
    <location>
        <begin position="210"/>
        <end position="252"/>
    </location>
</feature>
<organism evidence="9 10">
    <name type="scientific">Pseudolycoriella hygida</name>
    <dbReference type="NCBI Taxonomy" id="35572"/>
    <lineage>
        <taxon>Eukaryota</taxon>
        <taxon>Metazoa</taxon>
        <taxon>Ecdysozoa</taxon>
        <taxon>Arthropoda</taxon>
        <taxon>Hexapoda</taxon>
        <taxon>Insecta</taxon>
        <taxon>Pterygota</taxon>
        <taxon>Neoptera</taxon>
        <taxon>Endopterygota</taxon>
        <taxon>Diptera</taxon>
        <taxon>Nematocera</taxon>
        <taxon>Sciaroidea</taxon>
        <taxon>Sciaridae</taxon>
        <taxon>Pseudolycoriella</taxon>
    </lineage>
</organism>
<evidence type="ECO:0000313" key="9">
    <source>
        <dbReference type="EMBL" id="KAJ6633826.1"/>
    </source>
</evidence>
<dbReference type="EMBL" id="WJQU01001648">
    <property type="protein sequence ID" value="KAJ6633826.1"/>
    <property type="molecule type" value="Genomic_DNA"/>
</dbReference>
<comment type="caution">
    <text evidence="9">The sequence shown here is derived from an EMBL/GenBank/DDBJ whole genome shotgun (WGS) entry which is preliminary data.</text>
</comment>
<dbReference type="SUPFAM" id="SSF57184">
    <property type="entry name" value="Growth factor receptor domain"/>
    <property type="match status" value="1"/>
</dbReference>
<reference evidence="9" key="1">
    <citation type="submission" date="2022-07" db="EMBL/GenBank/DDBJ databases">
        <authorList>
            <person name="Trinca V."/>
            <person name="Uliana J.V.C."/>
            <person name="Torres T.T."/>
            <person name="Ward R.J."/>
            <person name="Monesi N."/>
        </authorList>
    </citation>
    <scope>NUCLEOTIDE SEQUENCE</scope>
    <source>
        <strain evidence="9">HSMRA1968</strain>
        <tissue evidence="9">Whole embryos</tissue>
    </source>
</reference>
<keyword evidence="4 5" id="KW-1015">Disulfide bond</keyword>
<keyword evidence="10" id="KW-1185">Reference proteome</keyword>
<dbReference type="InterPro" id="IPR009030">
    <property type="entry name" value="Growth_fac_rcpt_cys_sf"/>
</dbReference>
<dbReference type="GO" id="GO:0005509">
    <property type="term" value="F:calcium ion binding"/>
    <property type="evidence" value="ECO:0007669"/>
    <property type="project" value="InterPro"/>
</dbReference>
<dbReference type="Gene3D" id="2.10.25.10">
    <property type="entry name" value="Laminin"/>
    <property type="match status" value="1"/>
</dbReference>
<dbReference type="InterPro" id="IPR001881">
    <property type="entry name" value="EGF-like_Ca-bd_dom"/>
</dbReference>
<feature type="transmembrane region" description="Helical" evidence="7">
    <location>
        <begin position="941"/>
        <end position="966"/>
    </location>
</feature>
<feature type="domain" description="EGF-like" evidence="8">
    <location>
        <begin position="902"/>
        <end position="936"/>
    </location>
</feature>
<dbReference type="PANTHER" id="PTHR24039:SF52">
    <property type="entry name" value="EGF-LIKE DOMAIN-CONTAINING PROTEIN"/>
    <property type="match status" value="1"/>
</dbReference>
<feature type="region of interest" description="Disordered" evidence="6">
    <location>
        <begin position="293"/>
        <end position="319"/>
    </location>
</feature>
<accession>A0A9Q0MM24</accession>
<dbReference type="InterPro" id="IPR000742">
    <property type="entry name" value="EGF"/>
</dbReference>
<evidence type="ECO:0000256" key="5">
    <source>
        <dbReference type="PROSITE-ProRule" id="PRU00076"/>
    </source>
</evidence>
<keyword evidence="3" id="KW-0677">Repeat</keyword>
<feature type="region of interest" description="Disordered" evidence="6">
    <location>
        <begin position="647"/>
        <end position="673"/>
    </location>
</feature>
<feature type="domain" description="EGF-like" evidence="8">
    <location>
        <begin position="853"/>
        <end position="892"/>
    </location>
</feature>
<dbReference type="PANTHER" id="PTHR24039">
    <property type="entry name" value="FIBRILLIN-RELATED"/>
    <property type="match status" value="1"/>
</dbReference>
<feature type="compositionally biased region" description="Polar residues" evidence="6">
    <location>
        <begin position="455"/>
        <end position="483"/>
    </location>
</feature>
<dbReference type="PROSITE" id="PS01187">
    <property type="entry name" value="EGF_CA"/>
    <property type="match status" value="1"/>
</dbReference>
<keyword evidence="9" id="KW-0966">Cell projection</keyword>
<feature type="region of interest" description="Disordered" evidence="6">
    <location>
        <begin position="453"/>
        <end position="539"/>
    </location>
</feature>
<keyword evidence="9" id="KW-0282">Flagellum</keyword>
<keyword evidence="1 5" id="KW-0245">EGF-like domain</keyword>
<name>A0A9Q0MM24_9DIPT</name>
<feature type="compositionally biased region" description="Basic and acidic residues" evidence="6">
    <location>
        <begin position="389"/>
        <end position="404"/>
    </location>
</feature>
<dbReference type="OrthoDB" id="2015116at2759"/>
<keyword evidence="7" id="KW-1133">Transmembrane helix</keyword>